<dbReference type="InterPro" id="IPR020904">
    <property type="entry name" value="Sc_DH/Rdtase_CS"/>
</dbReference>
<proteinExistence type="inferred from homology"/>
<dbReference type="PRINTS" id="PR00081">
    <property type="entry name" value="GDHRDH"/>
</dbReference>
<protein>
    <submittedName>
        <fullName evidence="2">G12923 protein</fullName>
    </submittedName>
</protein>
<dbReference type="Pfam" id="PF13561">
    <property type="entry name" value="adh_short_C2"/>
    <property type="match status" value="1"/>
</dbReference>
<dbReference type="InterPro" id="IPR036291">
    <property type="entry name" value="NAD(P)-bd_dom_sf"/>
</dbReference>
<dbReference type="SUPFAM" id="SSF51735">
    <property type="entry name" value="NAD(P)-binding Rossmann-fold domains"/>
    <property type="match status" value="1"/>
</dbReference>
<organism evidence="2 3">
    <name type="scientific">Coccomyxa viridis</name>
    <dbReference type="NCBI Taxonomy" id="1274662"/>
    <lineage>
        <taxon>Eukaryota</taxon>
        <taxon>Viridiplantae</taxon>
        <taxon>Chlorophyta</taxon>
        <taxon>core chlorophytes</taxon>
        <taxon>Trebouxiophyceae</taxon>
        <taxon>Trebouxiophyceae incertae sedis</taxon>
        <taxon>Coccomyxaceae</taxon>
        <taxon>Coccomyxa</taxon>
    </lineage>
</organism>
<dbReference type="PANTHER" id="PTHR43943:SF2">
    <property type="entry name" value="DEHYDROGENASE_REDUCTASE 4"/>
    <property type="match status" value="1"/>
</dbReference>
<dbReference type="PANTHER" id="PTHR43943">
    <property type="entry name" value="DEHYDROGENASE/REDUCTASE (SDR FAMILY) MEMBER 4"/>
    <property type="match status" value="1"/>
</dbReference>
<keyword evidence="3" id="KW-1185">Reference proteome</keyword>
<name>A0ABP1GH38_9CHLO</name>
<reference evidence="2 3" key="1">
    <citation type="submission" date="2024-06" db="EMBL/GenBank/DDBJ databases">
        <authorList>
            <person name="Kraege A."/>
            <person name="Thomma B."/>
        </authorList>
    </citation>
    <scope>NUCLEOTIDE SEQUENCE [LARGE SCALE GENOMIC DNA]</scope>
</reference>
<accession>A0ABP1GH38</accession>
<dbReference type="Gene3D" id="3.40.50.720">
    <property type="entry name" value="NAD(P)-binding Rossmann-like Domain"/>
    <property type="match status" value="1"/>
</dbReference>
<evidence type="ECO:0000313" key="3">
    <source>
        <dbReference type="Proteomes" id="UP001497392"/>
    </source>
</evidence>
<dbReference type="PRINTS" id="PR00080">
    <property type="entry name" value="SDRFAMILY"/>
</dbReference>
<evidence type="ECO:0000313" key="2">
    <source>
        <dbReference type="EMBL" id="CAL5229568.1"/>
    </source>
</evidence>
<dbReference type="InterPro" id="IPR002347">
    <property type="entry name" value="SDR_fam"/>
</dbReference>
<sequence length="254" mass="26767">MSHNCKRFEGKSVVITAATAGIGLGIAQRLGEEGAKLTICSRKQGNVDEAIRLLQDRGIEVVGCAANVGKKEDLQRLVKLAKDTYGTVDVLVSNAAVNPAAGLILDMPDSAIEKILDVNVKSAILLTKEARPHMSKGGSVVYISSYTAYHPEAPIAMYAISKTALVALTKALAEELGPDGIRVNCVAPGTVPTKFASALVETPEMEEANKNRTFLKRLGTPQDMAAAVAYLASEDASYVTGETIVVAGGMHSRL</sequence>
<comment type="similarity">
    <text evidence="1">Belongs to the short-chain dehydrogenases/reductases (SDR) family.</text>
</comment>
<dbReference type="NCBIfam" id="NF005559">
    <property type="entry name" value="PRK07231.1"/>
    <property type="match status" value="1"/>
</dbReference>
<dbReference type="Proteomes" id="UP001497392">
    <property type="component" value="Unassembled WGS sequence"/>
</dbReference>
<comment type="caution">
    <text evidence="2">The sequence shown here is derived from an EMBL/GenBank/DDBJ whole genome shotgun (WGS) entry which is preliminary data.</text>
</comment>
<gene>
    <name evidence="2" type="primary">g12923</name>
    <name evidence="2" type="ORF">VP750_LOCUS11474</name>
</gene>
<dbReference type="EMBL" id="CAXHTA020000021">
    <property type="protein sequence ID" value="CAL5229568.1"/>
    <property type="molecule type" value="Genomic_DNA"/>
</dbReference>
<dbReference type="PROSITE" id="PS00061">
    <property type="entry name" value="ADH_SHORT"/>
    <property type="match status" value="1"/>
</dbReference>
<evidence type="ECO:0000256" key="1">
    <source>
        <dbReference type="ARBA" id="ARBA00006484"/>
    </source>
</evidence>